<accession>A0A7W8HKY9</accession>
<dbReference type="EMBL" id="JACHGA010000001">
    <property type="protein sequence ID" value="MBB5273965.1"/>
    <property type="molecule type" value="Genomic_DNA"/>
</dbReference>
<gene>
    <name evidence="1" type="ORF">HNR26_000003</name>
</gene>
<comment type="caution">
    <text evidence="1">The sequence shown here is derived from an EMBL/GenBank/DDBJ whole genome shotgun (WGS) entry which is preliminary data.</text>
</comment>
<name>A0A7W8HKY9_9HYPH</name>
<sequence>MTVAASYTASLLNHANDNRRHRGTNEEMETRARFLIDYAAKHAPVTVRQLFYAATVAGIPGIQKDDNGYNAIQQQVLKLRRTGRMPYRHIADLTRFMRKPRTHSGVAEALEETAALYRRAMWRDLPWHVEVWVEKDALAGCLSPITSRFDVPLMVCRGFTSETFAHEAVETWAEIGKTVQVYHFGDFDRSGQDAAYDLERKLAGFARERGLRVAFERLGVTIEQIQAMDLPTREPKRKTAADMRWPYPFACELDAIPPDELRSILWRQLDAYICEHDLKVLQAAEESERDLLRAFARHAQTI</sequence>
<keyword evidence="2" id="KW-1185">Reference proteome</keyword>
<evidence type="ECO:0000313" key="2">
    <source>
        <dbReference type="Proteomes" id="UP000550895"/>
    </source>
</evidence>
<organism evidence="1 2">
    <name type="scientific">Rhizobium rosettiformans</name>
    <dbReference type="NCBI Taxonomy" id="1368430"/>
    <lineage>
        <taxon>Bacteria</taxon>
        <taxon>Pseudomonadati</taxon>
        <taxon>Pseudomonadota</taxon>
        <taxon>Alphaproteobacteria</taxon>
        <taxon>Hyphomicrobiales</taxon>
        <taxon>Rhizobiaceae</taxon>
        <taxon>Rhizobium/Agrobacterium group</taxon>
        <taxon>Rhizobium</taxon>
    </lineage>
</organism>
<dbReference type="RefSeq" id="WP_205910024.1">
    <property type="nucleotide sequence ID" value="NZ_JACHGA010000001.1"/>
</dbReference>
<dbReference type="AlphaFoldDB" id="A0A7W8HKY9"/>
<proteinExistence type="predicted"/>
<dbReference type="Proteomes" id="UP000550895">
    <property type="component" value="Unassembled WGS sequence"/>
</dbReference>
<protein>
    <submittedName>
        <fullName evidence="1">Uncharacterized protein</fullName>
    </submittedName>
</protein>
<reference evidence="1 2" key="1">
    <citation type="submission" date="2020-08" db="EMBL/GenBank/DDBJ databases">
        <title>Genomic Encyclopedia of Type Strains, Phase IV (KMG-IV): sequencing the most valuable type-strain genomes for metagenomic binning, comparative biology and taxonomic classification.</title>
        <authorList>
            <person name="Goeker M."/>
        </authorList>
    </citation>
    <scope>NUCLEOTIDE SEQUENCE [LARGE SCALE GENOMIC DNA]</scope>
    <source>
        <strain evidence="1 2">DSM 26376</strain>
    </source>
</reference>
<evidence type="ECO:0000313" key="1">
    <source>
        <dbReference type="EMBL" id="MBB5273965.1"/>
    </source>
</evidence>